<dbReference type="EMBL" id="JBHUPE010000004">
    <property type="protein sequence ID" value="MFD2903838.1"/>
    <property type="molecule type" value="Genomic_DNA"/>
</dbReference>
<gene>
    <name evidence="1" type="ORF">ACFS6I_07885</name>
</gene>
<dbReference type="Proteomes" id="UP001597509">
    <property type="component" value="Unassembled WGS sequence"/>
</dbReference>
<evidence type="ECO:0008006" key="3">
    <source>
        <dbReference type="Google" id="ProtNLM"/>
    </source>
</evidence>
<comment type="caution">
    <text evidence="1">The sequence shown here is derived from an EMBL/GenBank/DDBJ whole genome shotgun (WGS) entry which is preliminary data.</text>
</comment>
<accession>A0ABW5YTS2</accession>
<proteinExistence type="predicted"/>
<name>A0ABW5YTS2_9SPHI</name>
<reference evidence="2" key="1">
    <citation type="journal article" date="2019" name="Int. J. Syst. Evol. Microbiol.">
        <title>The Global Catalogue of Microorganisms (GCM) 10K type strain sequencing project: providing services to taxonomists for standard genome sequencing and annotation.</title>
        <authorList>
            <consortium name="The Broad Institute Genomics Platform"/>
            <consortium name="The Broad Institute Genome Sequencing Center for Infectious Disease"/>
            <person name="Wu L."/>
            <person name="Ma J."/>
        </authorList>
    </citation>
    <scope>NUCLEOTIDE SEQUENCE [LARGE SCALE GENOMIC DNA]</scope>
    <source>
        <strain evidence="2">KCTC 22209</strain>
    </source>
</reference>
<dbReference type="PROSITE" id="PS51257">
    <property type="entry name" value="PROKAR_LIPOPROTEIN"/>
    <property type="match status" value="1"/>
</dbReference>
<keyword evidence="2" id="KW-1185">Reference proteome</keyword>
<protein>
    <recommendedName>
        <fullName evidence="3">Lipoprotein</fullName>
    </recommendedName>
</protein>
<organism evidence="1 2">
    <name type="scientific">Sphingobacterium anhuiense</name>
    <dbReference type="NCBI Taxonomy" id="493780"/>
    <lineage>
        <taxon>Bacteria</taxon>
        <taxon>Pseudomonadati</taxon>
        <taxon>Bacteroidota</taxon>
        <taxon>Sphingobacteriia</taxon>
        <taxon>Sphingobacteriales</taxon>
        <taxon>Sphingobacteriaceae</taxon>
        <taxon>Sphingobacterium</taxon>
    </lineage>
</organism>
<dbReference type="RefSeq" id="WP_380919432.1">
    <property type="nucleotide sequence ID" value="NZ_JBHUPE010000004.1"/>
</dbReference>
<evidence type="ECO:0000313" key="1">
    <source>
        <dbReference type="EMBL" id="MFD2903838.1"/>
    </source>
</evidence>
<evidence type="ECO:0000313" key="2">
    <source>
        <dbReference type="Proteomes" id="UP001597509"/>
    </source>
</evidence>
<sequence length="381" mass="43379">MKKLILLFALLPILVSCKDRDKIDLSQLRLNESIESLIDFGEPKTIGVETVEYPFCLMIEVNDGTNYTFDGLDLTGQKVFFQIDSELLKTDSLTKQGGGHIDVRSFKDKNELAEILKNYQAANTIYGMRIEMKTEDFKKQILAKLESRYGKGTKNPNTDNGLYWNVAKEQKYIFFAPDYDRLIVLNSTDLSKTCYWDIMNGTIDFGGCDQEAYTKELLKNTSPEKEVTEKPVVKIDKDWNLNQLVVGKTTEQEFVSAATNKNFERTVVIDGSTASTTEVSYDNKDKNFFLYFSAGQGNGENPKNNLLSGYSLQDFKQVDISFDNGLRPGISFKEAIKLFNKNDIINFNDLKFSNYIEVKRGNGKATLNFDEDYLFSGIYIK</sequence>